<dbReference type="EMBL" id="CDMZ01002525">
    <property type="protein sequence ID" value="CEM42751.1"/>
    <property type="molecule type" value="Genomic_DNA"/>
</dbReference>
<gene>
    <name evidence="2" type="ORF">Cvel_983</name>
</gene>
<protein>
    <submittedName>
        <fullName evidence="2">Uncharacterized protein</fullName>
    </submittedName>
</protein>
<dbReference type="VEuPathDB" id="CryptoDB:Cvel_983"/>
<evidence type="ECO:0000256" key="1">
    <source>
        <dbReference type="SAM" id="MobiDB-lite"/>
    </source>
</evidence>
<name>A0A0G4HFB8_9ALVE</name>
<dbReference type="AlphaFoldDB" id="A0A0G4HFB8"/>
<evidence type="ECO:0000313" key="2">
    <source>
        <dbReference type="EMBL" id="CEM42751.1"/>
    </source>
</evidence>
<feature type="compositionally biased region" description="Basic and acidic residues" evidence="1">
    <location>
        <begin position="312"/>
        <end position="325"/>
    </location>
</feature>
<dbReference type="PhylomeDB" id="A0A0G4HFB8"/>
<feature type="compositionally biased region" description="Low complexity" evidence="1">
    <location>
        <begin position="368"/>
        <end position="389"/>
    </location>
</feature>
<proteinExistence type="predicted"/>
<organism evidence="2">
    <name type="scientific">Chromera velia CCMP2878</name>
    <dbReference type="NCBI Taxonomy" id="1169474"/>
    <lineage>
        <taxon>Eukaryota</taxon>
        <taxon>Sar</taxon>
        <taxon>Alveolata</taxon>
        <taxon>Colpodellida</taxon>
        <taxon>Chromeraceae</taxon>
        <taxon>Chromera</taxon>
    </lineage>
</organism>
<reference evidence="2" key="1">
    <citation type="submission" date="2014-11" db="EMBL/GenBank/DDBJ databases">
        <authorList>
            <person name="Otto D Thomas"/>
            <person name="Naeem Raeece"/>
        </authorList>
    </citation>
    <scope>NUCLEOTIDE SEQUENCE</scope>
</reference>
<feature type="region of interest" description="Disordered" evidence="1">
    <location>
        <begin position="312"/>
        <end position="398"/>
    </location>
</feature>
<accession>A0A0G4HFB8</accession>
<sequence length="694" mass="77649">MALVCVFLPHGKELQPEQPCEQVARVWQFPGDSFNSDPTKDKALHITEGGMYDTDESRCAFEHQSSFGRHIGKALLIAWCKARAREGSYQLQTLRTLETQLSKNHLAEWKMLQMCEELIFAHVPGGVEVRRPSVCLGGLGRAEVPSLPYDIEIRLPAYPNIPWQRIQLKSAKWKTKGSLGHIDVTKQRARKPLPYAEADFDALLVGPPQNYDGVLANKKFRFQFLPSDPEERWRFFYFIPTADLVKNDVVFSDSKKTKGVKSIKLNFLVDPSMRPGFRPQRLFKWRLDTTSGQFMGNRFAQDFCGVYSSNKLERGRKEGNPDRRSTVGRTLDPNMCIRPNDSPHPDPVCVVRLPSDSPSEYPDTSVGSPHQAQQQQPQQSSDIQCSSDQPPSPKFDITDFGKDELILWRDENTGRCFLGGVRAVDPEGEGRVEVQAWGSNGKQPLASRRMQPAWCPLRGRPKLLYGAQKPSGYGPELCFLVPEEVVERNIVFSTEGTLPSHLCDTYRSVLLASPETVFPTDRLSFDSLASSAAGAAIFPPPSHPTLVAGTSVVYLWNEDTEVGPTAFQAATTHIPLPRQGLTVEQLDGQAKFRATELQSLADNDTYKRVPITEVDAEHRRSAVPTHFVDTEKHVEEGSWKYKSRVVADGTPFFDRCEGVTTSCATASQFAMRIALTIVMSYFEGERDNSSFKGA</sequence>